<keyword evidence="1" id="KW-1133">Transmembrane helix</keyword>
<evidence type="ECO:0000259" key="2">
    <source>
        <dbReference type="Pfam" id="PF09835"/>
    </source>
</evidence>
<feature type="transmembrane region" description="Helical" evidence="1">
    <location>
        <begin position="111"/>
        <end position="137"/>
    </location>
</feature>
<evidence type="ECO:0000313" key="4">
    <source>
        <dbReference type="Proteomes" id="UP000243937"/>
    </source>
</evidence>
<organism evidence="3 4">
    <name type="scientific">Oceanisphaera profunda</name>
    <dbReference type="NCBI Taxonomy" id="1416627"/>
    <lineage>
        <taxon>Bacteria</taxon>
        <taxon>Pseudomonadati</taxon>
        <taxon>Pseudomonadota</taxon>
        <taxon>Gammaproteobacteria</taxon>
        <taxon>Aeromonadales</taxon>
        <taxon>Aeromonadaceae</taxon>
        <taxon>Oceanisphaera</taxon>
    </lineage>
</organism>
<keyword evidence="4" id="KW-1185">Reference proteome</keyword>
<dbReference type="OrthoDB" id="9786029at2"/>
<accession>A0A1Y0D8L4</accession>
<dbReference type="KEGG" id="opf:CBP31_02065"/>
<dbReference type="PANTHER" id="PTHR40547">
    <property type="entry name" value="SLL0298 PROTEIN"/>
    <property type="match status" value="1"/>
</dbReference>
<proteinExistence type="predicted"/>
<dbReference type="AlphaFoldDB" id="A0A1Y0D8L4"/>
<feature type="domain" description="DUF2062" evidence="2">
    <location>
        <begin position="15"/>
        <end position="150"/>
    </location>
</feature>
<evidence type="ECO:0000256" key="1">
    <source>
        <dbReference type="SAM" id="Phobius"/>
    </source>
</evidence>
<feature type="transmembrane region" description="Helical" evidence="1">
    <location>
        <begin position="34"/>
        <end position="61"/>
    </location>
</feature>
<evidence type="ECO:0000313" key="3">
    <source>
        <dbReference type="EMBL" id="ART83903.1"/>
    </source>
</evidence>
<dbReference type="EMBL" id="CP021377">
    <property type="protein sequence ID" value="ART83903.1"/>
    <property type="molecule type" value="Genomic_DNA"/>
</dbReference>
<feature type="transmembrane region" description="Helical" evidence="1">
    <location>
        <begin position="68"/>
        <end position="91"/>
    </location>
</feature>
<reference evidence="3 4" key="1">
    <citation type="journal article" date="2014" name="Int. J. Syst. Evol. Microbiol.">
        <title>Oceanisphaera profunda sp. nov., a marine bacterium isolated from deep-sea sediment, and emended description of the genus Oceanisphaera.</title>
        <authorList>
            <person name="Xu Z."/>
            <person name="Zhang X.Y."/>
            <person name="Su H.N."/>
            <person name="Yu Z.C."/>
            <person name="Liu C."/>
            <person name="Li H."/>
            <person name="Chen X.L."/>
            <person name="Song X.Y."/>
            <person name="Xie B.B."/>
            <person name="Qin Q.L."/>
            <person name="Zhou B.C."/>
            <person name="Shi M."/>
            <person name="Huang Y."/>
            <person name="Zhang Y.Z."/>
        </authorList>
    </citation>
    <scope>NUCLEOTIDE SEQUENCE [LARGE SCALE GENOMIC DNA]</scope>
    <source>
        <strain evidence="3 4">SM1222</strain>
    </source>
</reference>
<dbReference type="Pfam" id="PF09835">
    <property type="entry name" value="DUF2062"/>
    <property type="match status" value="1"/>
</dbReference>
<keyword evidence="1" id="KW-0812">Transmembrane</keyword>
<dbReference type="Proteomes" id="UP000243937">
    <property type="component" value="Chromosome"/>
</dbReference>
<gene>
    <name evidence="3" type="ORF">CBP31_02065</name>
</gene>
<name>A0A1Y0D8L4_9GAMM</name>
<dbReference type="InterPro" id="IPR018639">
    <property type="entry name" value="DUF2062"/>
</dbReference>
<protein>
    <recommendedName>
        <fullName evidence="2">DUF2062 domain-containing protein</fullName>
    </recommendedName>
</protein>
<keyword evidence="1" id="KW-0472">Membrane</keyword>
<sequence>MPSQASLRNNKLLGLFGERLLEPDYWHHNRHSSAIAMAAGLFAVWLPLPLHSFIAIGLALALRGYLPLAIAVVWLSNPLTIAPMMYGAYQLGVRMLGLPVRDFTNLLEHDFWGIAPPLLTGAFTLAVISALAGWLLTRLYWRCKIIRAWQARRR</sequence>
<dbReference type="PANTHER" id="PTHR40547:SF1">
    <property type="entry name" value="SLL0298 PROTEIN"/>
    <property type="match status" value="1"/>
</dbReference>